<dbReference type="PANTHER" id="PTHR43741:SF4">
    <property type="entry name" value="FMN-DEPENDENT NADH:QUINONE OXIDOREDUCTASE"/>
    <property type="match status" value="1"/>
</dbReference>
<dbReference type="Pfam" id="PF02525">
    <property type="entry name" value="Flavodoxin_2"/>
    <property type="match status" value="1"/>
</dbReference>
<dbReference type="InterPro" id="IPR050104">
    <property type="entry name" value="FMN-dep_NADH:Q_OxRdtase_AzoR1"/>
</dbReference>
<dbReference type="Proteomes" id="UP000578569">
    <property type="component" value="Unassembled WGS sequence"/>
</dbReference>
<comment type="caution">
    <text evidence="8">The sequence shown here is derived from an EMBL/GenBank/DDBJ whole genome shotgun (WGS) entry which is preliminary data.</text>
</comment>
<evidence type="ECO:0000313" key="8">
    <source>
        <dbReference type="EMBL" id="MBB3763165.1"/>
    </source>
</evidence>
<comment type="catalytic activity">
    <reaction evidence="5">
        <text>N,N-dimethyl-1,4-phenylenediamine + anthranilate + 2 NAD(+) = 2-(4-dimethylaminophenyl)diazenylbenzoate + 2 NADH + 2 H(+)</text>
        <dbReference type="Rhea" id="RHEA:55872"/>
        <dbReference type="ChEBI" id="CHEBI:15378"/>
        <dbReference type="ChEBI" id="CHEBI:15783"/>
        <dbReference type="ChEBI" id="CHEBI:16567"/>
        <dbReference type="ChEBI" id="CHEBI:57540"/>
        <dbReference type="ChEBI" id="CHEBI:57945"/>
        <dbReference type="ChEBI" id="CHEBI:71579"/>
        <dbReference type="EC" id="1.7.1.17"/>
    </reaction>
    <physiologicalReaction direction="right-to-left" evidence="5">
        <dbReference type="Rhea" id="RHEA:55874"/>
    </physiologicalReaction>
</comment>
<evidence type="ECO:0000256" key="1">
    <source>
        <dbReference type="ARBA" id="ARBA00022630"/>
    </source>
</evidence>
<comment type="catalytic activity">
    <reaction evidence="6">
        <text>2 a quinone + NADH + H(+) = 2 a 1,4-benzosemiquinone + NAD(+)</text>
        <dbReference type="Rhea" id="RHEA:65952"/>
        <dbReference type="ChEBI" id="CHEBI:15378"/>
        <dbReference type="ChEBI" id="CHEBI:57540"/>
        <dbReference type="ChEBI" id="CHEBI:57945"/>
        <dbReference type="ChEBI" id="CHEBI:132124"/>
        <dbReference type="ChEBI" id="CHEBI:134225"/>
    </reaction>
</comment>
<proteinExistence type="inferred from homology"/>
<dbReference type="InterPro" id="IPR003680">
    <property type="entry name" value="Flavodoxin_fold"/>
</dbReference>
<comment type="similarity">
    <text evidence="6">Belongs to the azoreductase type 1 family.</text>
</comment>
<evidence type="ECO:0000259" key="7">
    <source>
        <dbReference type="Pfam" id="PF02525"/>
    </source>
</evidence>
<organism evidence="8 9">
    <name type="scientific">Sphingomicrobium lutaoense</name>
    <dbReference type="NCBI Taxonomy" id="515949"/>
    <lineage>
        <taxon>Bacteria</taxon>
        <taxon>Pseudomonadati</taxon>
        <taxon>Pseudomonadota</taxon>
        <taxon>Alphaproteobacteria</taxon>
        <taxon>Sphingomonadales</taxon>
        <taxon>Sphingomonadaceae</taxon>
        <taxon>Sphingomicrobium</taxon>
    </lineage>
</organism>
<evidence type="ECO:0000256" key="2">
    <source>
        <dbReference type="ARBA" id="ARBA00022643"/>
    </source>
</evidence>
<keyword evidence="4 6" id="KW-0520">NAD</keyword>
<dbReference type="AlphaFoldDB" id="A0A839Z0S4"/>
<gene>
    <name evidence="6" type="primary">azoR</name>
    <name evidence="8" type="ORF">FHS50_000188</name>
</gene>
<dbReference type="EC" id="1.6.5.-" evidence="6"/>
<dbReference type="GO" id="GO:0016652">
    <property type="term" value="F:oxidoreductase activity, acting on NAD(P)H as acceptor"/>
    <property type="evidence" value="ECO:0007669"/>
    <property type="project" value="UniProtKB-UniRule"/>
</dbReference>
<comment type="function">
    <text evidence="6">Quinone reductase that provides resistance to thiol-specific stress caused by electrophilic quinones.</text>
</comment>
<dbReference type="EMBL" id="JACICF010000001">
    <property type="protein sequence ID" value="MBB3763165.1"/>
    <property type="molecule type" value="Genomic_DNA"/>
</dbReference>
<dbReference type="GO" id="GO:0016655">
    <property type="term" value="F:oxidoreductase activity, acting on NAD(P)H, quinone or similar compound as acceptor"/>
    <property type="evidence" value="ECO:0007669"/>
    <property type="project" value="InterPro"/>
</dbReference>
<dbReference type="InterPro" id="IPR023048">
    <property type="entry name" value="NADH:quinone_OxRdtase_FMN_depd"/>
</dbReference>
<dbReference type="RefSeq" id="WP_183932484.1">
    <property type="nucleotide sequence ID" value="NZ_JACICF010000001.1"/>
</dbReference>
<dbReference type="EC" id="1.7.1.17" evidence="6"/>
<dbReference type="GO" id="GO:0010181">
    <property type="term" value="F:FMN binding"/>
    <property type="evidence" value="ECO:0007669"/>
    <property type="project" value="UniProtKB-UniRule"/>
</dbReference>
<dbReference type="Gene3D" id="3.40.50.360">
    <property type="match status" value="1"/>
</dbReference>
<dbReference type="InterPro" id="IPR029039">
    <property type="entry name" value="Flavoprotein-like_sf"/>
</dbReference>
<feature type="binding site" evidence="6">
    <location>
        <position position="9"/>
    </location>
    <ligand>
        <name>FMN</name>
        <dbReference type="ChEBI" id="CHEBI:58210"/>
    </ligand>
</feature>
<keyword evidence="3 6" id="KW-0560">Oxidoreductase</keyword>
<keyword evidence="9" id="KW-1185">Reference proteome</keyword>
<evidence type="ECO:0000256" key="6">
    <source>
        <dbReference type="HAMAP-Rule" id="MF_01216"/>
    </source>
</evidence>
<reference evidence="8 9" key="1">
    <citation type="submission" date="2020-08" db="EMBL/GenBank/DDBJ databases">
        <title>Genomic Encyclopedia of Type Strains, Phase IV (KMG-IV): sequencing the most valuable type-strain genomes for metagenomic binning, comparative biology and taxonomic classification.</title>
        <authorList>
            <person name="Goeker M."/>
        </authorList>
    </citation>
    <scope>NUCLEOTIDE SEQUENCE [LARGE SCALE GENOMIC DNA]</scope>
    <source>
        <strain evidence="8 9">DSM 24194</strain>
    </source>
</reference>
<protein>
    <recommendedName>
        <fullName evidence="6">FMN dependent NADH:quinone oxidoreductase</fullName>
        <ecNumber evidence="6">1.6.5.-</ecNumber>
    </recommendedName>
    <alternativeName>
        <fullName evidence="6">Azo-dye reductase</fullName>
    </alternativeName>
    <alternativeName>
        <fullName evidence="6">FMN-dependent NADH-azo compound oxidoreductase</fullName>
    </alternativeName>
    <alternativeName>
        <fullName evidence="6">FMN-dependent NADH-azoreductase</fullName>
        <ecNumber evidence="6">1.7.1.17</ecNumber>
    </alternativeName>
</protein>
<comment type="cofactor">
    <cofactor evidence="6">
        <name>FMN</name>
        <dbReference type="ChEBI" id="CHEBI:58210"/>
    </cofactor>
    <text evidence="6">Binds 1 FMN per subunit.</text>
</comment>
<evidence type="ECO:0000256" key="3">
    <source>
        <dbReference type="ARBA" id="ARBA00023002"/>
    </source>
</evidence>
<accession>A0A839Z0S4</accession>
<dbReference type="PANTHER" id="PTHR43741">
    <property type="entry name" value="FMN-DEPENDENT NADH-AZOREDUCTASE 1"/>
    <property type="match status" value="1"/>
</dbReference>
<sequence>MKILKVDSSVNGADSVTRKLTRDIVEEISGGASANVTTRDLAQNPLPHIEGRPEMNDELSEFLDHDVIVIGAPTYNFTVPSQLKAWFDRLALAGVTFRYGEKGPEGLVGDKRVIVAIASGGHYEDGSAFEHNKSYVKAFFNFLGIEPEFVAARGVATDGDDAIERAEEEIDRLAA</sequence>
<keyword evidence="2 6" id="KW-0288">FMN</keyword>
<evidence type="ECO:0000256" key="5">
    <source>
        <dbReference type="ARBA" id="ARBA00048542"/>
    </source>
</evidence>
<feature type="domain" description="Flavodoxin-like fold" evidence="7">
    <location>
        <begin position="1"/>
        <end position="172"/>
    </location>
</feature>
<dbReference type="GO" id="GO:0009055">
    <property type="term" value="F:electron transfer activity"/>
    <property type="evidence" value="ECO:0007669"/>
    <property type="project" value="UniProtKB-UniRule"/>
</dbReference>
<comment type="function">
    <text evidence="6">Also exhibits azoreductase activity. Catalyzes the reductive cleavage of the azo bond in aromatic azo compounds to the corresponding amines.</text>
</comment>
<evidence type="ECO:0000256" key="4">
    <source>
        <dbReference type="ARBA" id="ARBA00023027"/>
    </source>
</evidence>
<comment type="caution">
    <text evidence="6">Lacks conserved residue(s) required for the propagation of feature annotation.</text>
</comment>
<name>A0A839Z0S4_9SPHN</name>
<evidence type="ECO:0000313" key="9">
    <source>
        <dbReference type="Proteomes" id="UP000578569"/>
    </source>
</evidence>
<comment type="subunit">
    <text evidence="6">Homodimer.</text>
</comment>
<dbReference type="HAMAP" id="MF_01216">
    <property type="entry name" value="Azoreductase_type1"/>
    <property type="match status" value="1"/>
</dbReference>
<keyword evidence="1 6" id="KW-0285">Flavoprotein</keyword>
<dbReference type="SUPFAM" id="SSF52218">
    <property type="entry name" value="Flavoproteins"/>
    <property type="match status" value="1"/>
</dbReference>